<comment type="catalytic activity">
    <reaction evidence="1">
        <text>Transfers a segment of a (1-&gt;4)-alpha-D-glucan chain to a primary hydroxy group in a similar glucan chain.</text>
        <dbReference type="EC" id="2.4.1.18"/>
    </reaction>
</comment>
<feature type="coiled-coil region" evidence="7">
    <location>
        <begin position="93"/>
        <end position="123"/>
    </location>
</feature>
<keyword evidence="5" id="KW-0808">Transferase</keyword>
<dbReference type="Pfam" id="PF02806">
    <property type="entry name" value="Alpha-amylase_C"/>
    <property type="match status" value="1"/>
</dbReference>
<dbReference type="Gene3D" id="2.60.40.1180">
    <property type="entry name" value="Golgi alpha-mannosidase II"/>
    <property type="match status" value="1"/>
</dbReference>
<dbReference type="SUPFAM" id="SSF51445">
    <property type="entry name" value="(Trans)glycosidases"/>
    <property type="match status" value="1"/>
</dbReference>
<dbReference type="PANTHER" id="PTHR43651:SF4">
    <property type="entry name" value="1,4-ALPHA-GLUCAN-BRANCHING ENZYME 3, CHLOROPLASTIC_AMYLOPLASTIC"/>
    <property type="match status" value="1"/>
</dbReference>
<evidence type="ECO:0000256" key="2">
    <source>
        <dbReference type="ARBA" id="ARBA00004602"/>
    </source>
</evidence>
<dbReference type="SUPFAM" id="SSF51011">
    <property type="entry name" value="Glycosyl hydrolase domain"/>
    <property type="match status" value="1"/>
</dbReference>
<dbReference type="InterPro" id="IPR037439">
    <property type="entry name" value="Branching_enzy"/>
</dbReference>
<comment type="subcellular location">
    <subcellularLocation>
        <location evidence="2">Plastid</location>
        <location evidence="2">Amyloplast</location>
    </subcellularLocation>
</comment>
<dbReference type="InterPro" id="IPR013783">
    <property type="entry name" value="Ig-like_fold"/>
</dbReference>
<evidence type="ECO:0000256" key="1">
    <source>
        <dbReference type="ARBA" id="ARBA00000826"/>
    </source>
</evidence>
<dbReference type="InterPro" id="IPR013780">
    <property type="entry name" value="Glyco_hydro_b"/>
</dbReference>
<comment type="similarity">
    <text evidence="3">Belongs to the glycosyl hydrolase 13 family. GlgB subfamily.</text>
</comment>
<organism evidence="10 11">
    <name type="scientific">Sphagnum jensenii</name>
    <dbReference type="NCBI Taxonomy" id="128206"/>
    <lineage>
        <taxon>Eukaryota</taxon>
        <taxon>Viridiplantae</taxon>
        <taxon>Streptophyta</taxon>
        <taxon>Embryophyta</taxon>
        <taxon>Bryophyta</taxon>
        <taxon>Sphagnophytina</taxon>
        <taxon>Sphagnopsida</taxon>
        <taxon>Sphagnales</taxon>
        <taxon>Sphagnaceae</taxon>
        <taxon>Sphagnum</taxon>
    </lineage>
</organism>
<evidence type="ECO:0000256" key="7">
    <source>
        <dbReference type="SAM" id="Coils"/>
    </source>
</evidence>
<dbReference type="InterPro" id="IPR006048">
    <property type="entry name" value="A-amylase/branching_C"/>
</dbReference>
<dbReference type="InterPro" id="IPR006047">
    <property type="entry name" value="GH13_cat_dom"/>
</dbReference>
<evidence type="ECO:0000256" key="8">
    <source>
        <dbReference type="SAM" id="MobiDB-lite"/>
    </source>
</evidence>
<dbReference type="Proteomes" id="UP001497522">
    <property type="component" value="Chromosome 13"/>
</dbReference>
<dbReference type="EC" id="2.4.1.18" evidence="4"/>
<feature type="domain" description="Glycosyl hydrolase family 13 catalytic" evidence="9">
    <location>
        <begin position="441"/>
        <end position="801"/>
    </location>
</feature>
<reference evidence="10" key="1">
    <citation type="submission" date="2024-03" db="EMBL/GenBank/DDBJ databases">
        <authorList>
            <consortium name="ELIXIR-Norway"/>
            <consortium name="Elixir Norway"/>
        </authorList>
    </citation>
    <scope>NUCLEOTIDE SEQUENCE</scope>
</reference>
<keyword evidence="7" id="KW-0175">Coiled coil</keyword>
<dbReference type="SMART" id="SM00642">
    <property type="entry name" value="Aamy"/>
    <property type="match status" value="1"/>
</dbReference>
<dbReference type="PANTHER" id="PTHR43651">
    <property type="entry name" value="1,4-ALPHA-GLUCAN-BRANCHING ENZYME"/>
    <property type="match status" value="1"/>
</dbReference>
<evidence type="ECO:0000256" key="5">
    <source>
        <dbReference type="ARBA" id="ARBA00022679"/>
    </source>
</evidence>
<sequence length="945" mass="107602">MSSLQYQFFLVFSVTASSGIRLLAAYSLTPSRFLSTTVPFLATHPRVCIHPQMVSSSSSSTSSKLADGNNNNSNKVNPVGILKEKSLATKQFAQFLRERYKALKDMKERIAEQDEDLVEFANAYMSMGMKRQPEHMVEFYEWAPGARFCSLVGDFNNWVHSRDYGGEGYLGRDDLGYWRLVIQDKLRKGEVKDDLGQEYNYDVDYDRGDEDIDVGKLMDDMDNEYWEPGEDEFLSDQKLELLEELFRVTVGSDFHPVKMEKDSAGNYRPVDSNSSNNEDEKLNLDKFKTEVDRHMENWLASRAGSRTGSNLPPITVVDDGTDPKTLMLVDDPVWRKRVDAKEMPMAYWEAFVKGRKAWAKKYEACIPHGSHFRVYLHTPEGPLQRVPAWATYVLPDPEGNLWSAVFWDPPVQERYVWQSERPAKPRALRIYECHIGISGQQTHVTSFNEFSRQVLPRVKKAGYNVIQLMGIQEHADYSSVGYKVTNMFAVSSRFGTPEEFKHLVDTAHGMGLMVMLDIVQSHAAPNEGIGLASFDGANDCYFYSGKRGHHKRWGTRMFKYGEYEVIRYLLSNLKWWVEEYCIDGFHFHSVMSMLYTHNGFAPFTNSLDDYCNQYVDKEALVYLCLANDLLHQLSPDMITIAEDASLYPGLCEPINQGGLGFDYYVNLKPSQMWPWLIDNVPLEDWSMTEITETLMNIEDPGKALVYAENHNQSVVGGKSLAEALLGSITNDTKAVSTRTLWTLQGISLHKMIRLITLSLGGSTAYLTFMGNEFGHPGGVEFPRSSNNHSFSHAIRRWDLLEDTGPHSQLATFDQRLMELEETQRVLTQRPARLCHVDNSTKVIVYTRGPLLFAFNFHVSKSYDIYKVGVQIAGEYELLLNTDQLKFGGLGRLEKTTILRTSESLVDELPNTLAIPLPQQTAQVYQLARILDTKKSRVSRTVKKSL</sequence>
<gene>
    <name evidence="10" type="ORF">CSSPJE1EN2_LOCUS6010</name>
</gene>
<evidence type="ECO:0000259" key="9">
    <source>
        <dbReference type="SMART" id="SM00642"/>
    </source>
</evidence>
<accession>A0ABP1AKE0</accession>
<evidence type="ECO:0000313" key="11">
    <source>
        <dbReference type="Proteomes" id="UP001497522"/>
    </source>
</evidence>
<dbReference type="Gene3D" id="2.60.40.10">
    <property type="entry name" value="Immunoglobulins"/>
    <property type="match status" value="2"/>
</dbReference>
<dbReference type="InterPro" id="IPR014756">
    <property type="entry name" value="Ig_E-set"/>
</dbReference>
<name>A0ABP1AKE0_9BRYO</name>
<dbReference type="SUPFAM" id="SSF81296">
    <property type="entry name" value="E set domains"/>
    <property type="match status" value="1"/>
</dbReference>
<evidence type="ECO:0000256" key="3">
    <source>
        <dbReference type="ARBA" id="ARBA00009000"/>
    </source>
</evidence>
<dbReference type="Pfam" id="PF00128">
    <property type="entry name" value="Alpha-amylase"/>
    <property type="match status" value="1"/>
</dbReference>
<feature type="region of interest" description="Disordered" evidence="8">
    <location>
        <begin position="261"/>
        <end position="280"/>
    </location>
</feature>
<dbReference type="InterPro" id="IPR004193">
    <property type="entry name" value="Glyco_hydro_13_N"/>
</dbReference>
<dbReference type="InterPro" id="IPR017853">
    <property type="entry name" value="GH"/>
</dbReference>
<keyword evidence="11" id="KW-1185">Reference proteome</keyword>
<keyword evidence="6" id="KW-0934">Plastid</keyword>
<proteinExistence type="inferred from homology"/>
<feature type="region of interest" description="Disordered" evidence="8">
    <location>
        <begin position="53"/>
        <end position="77"/>
    </location>
</feature>
<dbReference type="Pfam" id="PF02922">
    <property type="entry name" value="CBM_48"/>
    <property type="match status" value="1"/>
</dbReference>
<protein>
    <recommendedName>
        <fullName evidence="4">1,4-alpha-glucan branching enzyme</fullName>
        <ecNumber evidence="4">2.4.1.18</ecNumber>
    </recommendedName>
</protein>
<keyword evidence="6" id="KW-0035">Amyloplast</keyword>
<evidence type="ECO:0000256" key="4">
    <source>
        <dbReference type="ARBA" id="ARBA00012541"/>
    </source>
</evidence>
<dbReference type="PIRSF" id="PIRSF000463">
    <property type="entry name" value="GlgB"/>
    <property type="match status" value="1"/>
</dbReference>
<dbReference type="EMBL" id="OZ023714">
    <property type="protein sequence ID" value="CAK9863015.1"/>
    <property type="molecule type" value="Genomic_DNA"/>
</dbReference>
<evidence type="ECO:0000256" key="6">
    <source>
        <dbReference type="ARBA" id="ARBA00023234"/>
    </source>
</evidence>
<evidence type="ECO:0000313" key="10">
    <source>
        <dbReference type="EMBL" id="CAK9863015.1"/>
    </source>
</evidence>
<dbReference type="Gene3D" id="3.20.20.80">
    <property type="entry name" value="Glycosidases"/>
    <property type="match status" value="1"/>
</dbReference>
<feature type="compositionally biased region" description="Low complexity" evidence="8">
    <location>
        <begin position="55"/>
        <end position="77"/>
    </location>
</feature>